<dbReference type="EMBL" id="CAMGYJ010000008">
    <property type="protein sequence ID" value="CAI0458123.1"/>
    <property type="molecule type" value="Genomic_DNA"/>
</dbReference>
<keyword evidence="3" id="KW-1185">Reference proteome</keyword>
<organism evidence="2 3">
    <name type="scientific">Linum tenue</name>
    <dbReference type="NCBI Taxonomy" id="586396"/>
    <lineage>
        <taxon>Eukaryota</taxon>
        <taxon>Viridiplantae</taxon>
        <taxon>Streptophyta</taxon>
        <taxon>Embryophyta</taxon>
        <taxon>Tracheophyta</taxon>
        <taxon>Spermatophyta</taxon>
        <taxon>Magnoliopsida</taxon>
        <taxon>eudicotyledons</taxon>
        <taxon>Gunneridae</taxon>
        <taxon>Pentapetalae</taxon>
        <taxon>rosids</taxon>
        <taxon>fabids</taxon>
        <taxon>Malpighiales</taxon>
        <taxon>Linaceae</taxon>
        <taxon>Linum</taxon>
    </lineage>
</organism>
<dbReference type="Proteomes" id="UP001154282">
    <property type="component" value="Unassembled WGS sequence"/>
</dbReference>
<reference evidence="2" key="1">
    <citation type="submission" date="2022-08" db="EMBL/GenBank/DDBJ databases">
        <authorList>
            <person name="Gutierrez-Valencia J."/>
        </authorList>
    </citation>
    <scope>NUCLEOTIDE SEQUENCE</scope>
</reference>
<gene>
    <name evidence="1" type="ORF">LITE_LOCUS33372</name>
    <name evidence="2" type="ORF">LITE_LOCUS33383</name>
</gene>
<dbReference type="AlphaFoldDB" id="A0AAV0NIM6"/>
<evidence type="ECO:0000313" key="2">
    <source>
        <dbReference type="EMBL" id="CAI0458123.1"/>
    </source>
</evidence>
<evidence type="ECO:0000313" key="1">
    <source>
        <dbReference type="EMBL" id="CAI0458071.1"/>
    </source>
</evidence>
<comment type="caution">
    <text evidence="2">The sequence shown here is derived from an EMBL/GenBank/DDBJ whole genome shotgun (WGS) entry which is preliminary data.</text>
</comment>
<sequence>MDKAEVAVAKKVKGRGNVYVSVEYEDGGSLAKSLRKRHIVFDKKRSSDNQ</sequence>
<accession>A0AAV0NIM6</accession>
<proteinExistence type="predicted"/>
<name>A0AAV0NIM6_9ROSI</name>
<dbReference type="EMBL" id="CAMGYJ010000008">
    <property type="protein sequence ID" value="CAI0458071.1"/>
    <property type="molecule type" value="Genomic_DNA"/>
</dbReference>
<protein>
    <submittedName>
        <fullName evidence="2">Uncharacterized protein</fullName>
    </submittedName>
</protein>
<evidence type="ECO:0000313" key="3">
    <source>
        <dbReference type="Proteomes" id="UP001154282"/>
    </source>
</evidence>